<dbReference type="Proteomes" id="UP000887013">
    <property type="component" value="Unassembled WGS sequence"/>
</dbReference>
<sequence>MGGHRKASSNCYQLKGGLAMREGVRLFSLTLMLPVSSSYCRLCWLPLGQTQLVANERPSSKSGLFRRPRSGWVVADVLQTDYIRDIFVQRGLHQSISLNTCYCLPTTSDEWILLEPKTVLSDSVSEREMSRNLKQVRTLRHTFFALRYIITWRFKGGAVDKRVEGQFKHP</sequence>
<gene>
    <name evidence="1" type="ORF">NPIL_625641</name>
</gene>
<keyword evidence="2" id="KW-1185">Reference proteome</keyword>
<protein>
    <submittedName>
        <fullName evidence="1">Uncharacterized protein</fullName>
    </submittedName>
</protein>
<accession>A0A8X6U4J9</accession>
<evidence type="ECO:0000313" key="1">
    <source>
        <dbReference type="EMBL" id="GFT79689.1"/>
    </source>
</evidence>
<reference evidence="1" key="1">
    <citation type="submission" date="2020-08" db="EMBL/GenBank/DDBJ databases">
        <title>Multicomponent nature underlies the extraordinary mechanical properties of spider dragline silk.</title>
        <authorList>
            <person name="Kono N."/>
            <person name="Nakamura H."/>
            <person name="Mori M."/>
            <person name="Yoshida Y."/>
            <person name="Ohtoshi R."/>
            <person name="Malay A.D."/>
            <person name="Moran D.A.P."/>
            <person name="Tomita M."/>
            <person name="Numata K."/>
            <person name="Arakawa K."/>
        </authorList>
    </citation>
    <scope>NUCLEOTIDE SEQUENCE</scope>
</reference>
<name>A0A8X6U4J9_NEPPI</name>
<proteinExistence type="predicted"/>
<evidence type="ECO:0000313" key="2">
    <source>
        <dbReference type="Proteomes" id="UP000887013"/>
    </source>
</evidence>
<organism evidence="1 2">
    <name type="scientific">Nephila pilipes</name>
    <name type="common">Giant wood spider</name>
    <name type="synonym">Nephila maculata</name>
    <dbReference type="NCBI Taxonomy" id="299642"/>
    <lineage>
        <taxon>Eukaryota</taxon>
        <taxon>Metazoa</taxon>
        <taxon>Ecdysozoa</taxon>
        <taxon>Arthropoda</taxon>
        <taxon>Chelicerata</taxon>
        <taxon>Arachnida</taxon>
        <taxon>Araneae</taxon>
        <taxon>Araneomorphae</taxon>
        <taxon>Entelegynae</taxon>
        <taxon>Araneoidea</taxon>
        <taxon>Nephilidae</taxon>
        <taxon>Nephila</taxon>
    </lineage>
</organism>
<dbReference type="EMBL" id="BMAW01118423">
    <property type="protein sequence ID" value="GFT79689.1"/>
    <property type="molecule type" value="Genomic_DNA"/>
</dbReference>
<dbReference type="AlphaFoldDB" id="A0A8X6U4J9"/>
<comment type="caution">
    <text evidence="1">The sequence shown here is derived from an EMBL/GenBank/DDBJ whole genome shotgun (WGS) entry which is preliminary data.</text>
</comment>